<accession>A0A8T0NLT2</accession>
<evidence type="ECO:0000256" key="1">
    <source>
        <dbReference type="SAM" id="MobiDB-lite"/>
    </source>
</evidence>
<keyword evidence="3" id="KW-1185">Reference proteome</keyword>
<organism evidence="2 3">
    <name type="scientific">Panicum virgatum</name>
    <name type="common">Blackwell switchgrass</name>
    <dbReference type="NCBI Taxonomy" id="38727"/>
    <lineage>
        <taxon>Eukaryota</taxon>
        <taxon>Viridiplantae</taxon>
        <taxon>Streptophyta</taxon>
        <taxon>Embryophyta</taxon>
        <taxon>Tracheophyta</taxon>
        <taxon>Spermatophyta</taxon>
        <taxon>Magnoliopsida</taxon>
        <taxon>Liliopsida</taxon>
        <taxon>Poales</taxon>
        <taxon>Poaceae</taxon>
        <taxon>PACMAD clade</taxon>
        <taxon>Panicoideae</taxon>
        <taxon>Panicodae</taxon>
        <taxon>Paniceae</taxon>
        <taxon>Panicinae</taxon>
        <taxon>Panicum</taxon>
        <taxon>Panicum sect. Hiantes</taxon>
    </lineage>
</organism>
<sequence>MAAGASGSSLPAELPPRCLQSPVHRRRSTPHPPGVRPLASFNLRAGRPPPVDHRRPGAVAGGWPDRRVLVLAPPRRPPRVLPGRPGRPPLLLRRAPRLARPDGLRAIPHSACSLGAHLESRDLSALFARRRSDLPLRRPARLGGLDGGREPEDPVLQRSAQALLLASWGRRLVPTARPRVLQDRQRGVPPWQSLPHRRGVAAPYLRPRRSLHPAARPEHTLPPFGGEGVVVPGHALAARRALRRRVPARPGVRRAPAGARRGAQVGGGGGASRGDRSEGEGPRRALALRGARRRVRALGEGVPGRPEELRLLRGARQLLERAVLGDHLRPGVRIFGTNPLPR</sequence>
<evidence type="ECO:0000313" key="2">
    <source>
        <dbReference type="EMBL" id="KAG2547834.1"/>
    </source>
</evidence>
<dbReference type="AlphaFoldDB" id="A0A8T0NLT2"/>
<comment type="caution">
    <text evidence="2">The sequence shown here is derived from an EMBL/GenBank/DDBJ whole genome shotgun (WGS) entry which is preliminary data.</text>
</comment>
<proteinExistence type="predicted"/>
<protein>
    <submittedName>
        <fullName evidence="2">Uncharacterized protein</fullName>
    </submittedName>
</protein>
<dbReference type="EMBL" id="CM029053">
    <property type="protein sequence ID" value="KAG2547834.1"/>
    <property type="molecule type" value="Genomic_DNA"/>
</dbReference>
<evidence type="ECO:0000313" key="3">
    <source>
        <dbReference type="Proteomes" id="UP000823388"/>
    </source>
</evidence>
<gene>
    <name evidence="2" type="ORF">PVAP13_9KG128185</name>
</gene>
<name>A0A8T0NLT2_PANVG</name>
<reference evidence="2" key="1">
    <citation type="submission" date="2020-05" db="EMBL/GenBank/DDBJ databases">
        <title>WGS assembly of Panicum virgatum.</title>
        <authorList>
            <person name="Lovell J.T."/>
            <person name="Jenkins J."/>
            <person name="Shu S."/>
            <person name="Juenger T.E."/>
            <person name="Schmutz J."/>
        </authorList>
    </citation>
    <scope>NUCLEOTIDE SEQUENCE</scope>
    <source>
        <strain evidence="2">AP13</strain>
    </source>
</reference>
<feature type="region of interest" description="Disordered" evidence="1">
    <location>
        <begin position="241"/>
        <end position="286"/>
    </location>
</feature>
<dbReference type="Proteomes" id="UP000823388">
    <property type="component" value="Chromosome 9K"/>
</dbReference>
<feature type="compositionally biased region" description="Low complexity" evidence="1">
    <location>
        <begin position="248"/>
        <end position="263"/>
    </location>
</feature>
<feature type="region of interest" description="Disordered" evidence="1">
    <location>
        <begin position="1"/>
        <end position="60"/>
    </location>
</feature>
<feature type="compositionally biased region" description="Basic and acidic residues" evidence="1">
    <location>
        <begin position="273"/>
        <end position="283"/>
    </location>
</feature>